<protein>
    <submittedName>
        <fullName evidence="2">VOC family protein</fullName>
    </submittedName>
</protein>
<evidence type="ECO:0000259" key="1">
    <source>
        <dbReference type="PROSITE" id="PS51819"/>
    </source>
</evidence>
<dbReference type="RefSeq" id="WP_135166878.1">
    <property type="nucleotide sequence ID" value="NZ_SPQS01000024.1"/>
</dbReference>
<dbReference type="PANTHER" id="PTHR35006">
    <property type="entry name" value="GLYOXALASE FAMILY PROTEIN (AFU_ORTHOLOGUE AFUA_5G14830)"/>
    <property type="match status" value="1"/>
</dbReference>
<reference evidence="2 3" key="1">
    <citation type="submission" date="2019-03" db="EMBL/GenBank/DDBJ databases">
        <title>Bradyrhizobium strains diversity.</title>
        <authorList>
            <person name="Urquiaga M.C.O."/>
            <person name="Hungria M."/>
            <person name="Delamuta J.R.M."/>
            <person name="Klepa M.S."/>
        </authorList>
    </citation>
    <scope>NUCLEOTIDE SEQUENCE [LARGE SCALE GENOMIC DNA]</scope>
    <source>
        <strain evidence="2 3">CNPSo 3426</strain>
    </source>
</reference>
<dbReference type="SUPFAM" id="SSF54593">
    <property type="entry name" value="Glyoxalase/Bleomycin resistance protein/Dihydroxybiphenyl dioxygenase"/>
    <property type="match status" value="1"/>
</dbReference>
<comment type="caution">
    <text evidence="2">The sequence shown here is derived from an EMBL/GenBank/DDBJ whole genome shotgun (WGS) entry which is preliminary data.</text>
</comment>
<sequence length="128" mass="13619">MIDHLGFSVSDYERAKTFYIKALAPLGYGLIMEVTAEQTGHAAAAGFGADGKPDFWFGAEGAMNKPVHIAIRAEDRATVDAFYKAAIAAGGRDNGPPGIRPHYHANYYGAFVLDPDGHNIEAVCHAPG</sequence>
<name>A0A4Y9NR91_9BRAD</name>
<dbReference type="PANTHER" id="PTHR35006:SF2">
    <property type="entry name" value="GLYOXALASE FAMILY PROTEIN (AFU_ORTHOLOGUE AFUA_5G14830)"/>
    <property type="match status" value="1"/>
</dbReference>
<dbReference type="Pfam" id="PF00903">
    <property type="entry name" value="Glyoxalase"/>
    <property type="match status" value="1"/>
</dbReference>
<dbReference type="CDD" id="cd07262">
    <property type="entry name" value="VOC_like"/>
    <property type="match status" value="1"/>
</dbReference>
<accession>A0A4Y9NR91</accession>
<organism evidence="2 3">
    <name type="scientific">Bradyrhizobium frederickii</name>
    <dbReference type="NCBI Taxonomy" id="2560054"/>
    <lineage>
        <taxon>Bacteria</taxon>
        <taxon>Pseudomonadati</taxon>
        <taxon>Pseudomonadota</taxon>
        <taxon>Alphaproteobacteria</taxon>
        <taxon>Hyphomicrobiales</taxon>
        <taxon>Nitrobacteraceae</taxon>
        <taxon>Bradyrhizobium</taxon>
    </lineage>
</organism>
<dbReference type="InterPro" id="IPR004360">
    <property type="entry name" value="Glyas_Fos-R_dOase_dom"/>
</dbReference>
<feature type="domain" description="VOC" evidence="1">
    <location>
        <begin position="1"/>
        <end position="125"/>
    </location>
</feature>
<dbReference type="InterPro" id="IPR037523">
    <property type="entry name" value="VOC_core"/>
</dbReference>
<evidence type="ECO:0000313" key="2">
    <source>
        <dbReference type="EMBL" id="TFV69768.1"/>
    </source>
</evidence>
<dbReference type="PROSITE" id="PS51819">
    <property type="entry name" value="VOC"/>
    <property type="match status" value="1"/>
</dbReference>
<dbReference type="Gene3D" id="3.10.180.10">
    <property type="entry name" value="2,3-Dihydroxybiphenyl 1,2-Dioxygenase, domain 1"/>
    <property type="match status" value="1"/>
</dbReference>
<proteinExistence type="predicted"/>
<dbReference type="InterPro" id="IPR029068">
    <property type="entry name" value="Glyas_Bleomycin-R_OHBP_Dase"/>
</dbReference>
<gene>
    <name evidence="2" type="ORF">E4K64_31515</name>
</gene>
<dbReference type="Proteomes" id="UP000297700">
    <property type="component" value="Unassembled WGS sequence"/>
</dbReference>
<evidence type="ECO:0000313" key="3">
    <source>
        <dbReference type="Proteomes" id="UP000297700"/>
    </source>
</evidence>
<dbReference type="EMBL" id="SPQS01000024">
    <property type="protein sequence ID" value="TFV69768.1"/>
    <property type="molecule type" value="Genomic_DNA"/>
</dbReference>
<dbReference type="AlphaFoldDB" id="A0A4Y9NR91"/>